<keyword evidence="2" id="KW-1185">Reference proteome</keyword>
<dbReference type="RefSeq" id="WP_202624264.1">
    <property type="nucleotide sequence ID" value="NZ_BLJO01000003.1"/>
</dbReference>
<dbReference type="Proteomes" id="UP000445000">
    <property type="component" value="Unassembled WGS sequence"/>
</dbReference>
<comment type="caution">
    <text evidence="1">The sequence shown here is derived from an EMBL/GenBank/DDBJ whole genome shotgun (WGS) entry which is preliminary data.</text>
</comment>
<accession>A0A829YBA4</accession>
<gene>
    <name evidence="1" type="ORF">GCM10011487_24050</name>
</gene>
<evidence type="ECO:0008006" key="3">
    <source>
        <dbReference type="Google" id="ProtNLM"/>
    </source>
</evidence>
<dbReference type="AlphaFoldDB" id="A0A829YBA4"/>
<reference evidence="2" key="1">
    <citation type="submission" date="2020-01" db="EMBL/GenBank/DDBJ databases">
        <title>'Steroidobacter agaridevorans' sp. nov., agar-degrading bacteria isolated from rhizosphere soils.</title>
        <authorList>
            <person name="Ikenaga M."/>
            <person name="Kataoka M."/>
            <person name="Murouchi A."/>
            <person name="Katsuragi S."/>
            <person name="Sakai M."/>
        </authorList>
    </citation>
    <scope>NUCLEOTIDE SEQUENCE [LARGE SCALE GENOMIC DNA]</scope>
    <source>
        <strain evidence="2">YU21-B</strain>
    </source>
</reference>
<dbReference type="EMBL" id="BLJN01000002">
    <property type="protein sequence ID" value="GFE80405.1"/>
    <property type="molecule type" value="Genomic_DNA"/>
</dbReference>
<sequence length="56" mass="6161">MIGFGQEKLAFAFDTLVGSIMYHVSLRNRALTTKQLEALVDCMIAIIRDETGSLAT</sequence>
<proteinExistence type="predicted"/>
<evidence type="ECO:0000313" key="2">
    <source>
        <dbReference type="Proteomes" id="UP000445000"/>
    </source>
</evidence>
<evidence type="ECO:0000313" key="1">
    <source>
        <dbReference type="EMBL" id="GFE80405.1"/>
    </source>
</evidence>
<organism evidence="1 2">
    <name type="scientific">Steroidobacter agaridevorans</name>
    <dbReference type="NCBI Taxonomy" id="2695856"/>
    <lineage>
        <taxon>Bacteria</taxon>
        <taxon>Pseudomonadati</taxon>
        <taxon>Pseudomonadota</taxon>
        <taxon>Gammaproteobacteria</taxon>
        <taxon>Steroidobacterales</taxon>
        <taxon>Steroidobacteraceae</taxon>
        <taxon>Steroidobacter</taxon>
    </lineage>
</organism>
<name>A0A829YBA4_9GAMM</name>
<protein>
    <recommendedName>
        <fullName evidence="3">TetR family transcriptional regulator</fullName>
    </recommendedName>
</protein>